<keyword evidence="5" id="KW-1185">Reference proteome</keyword>
<protein>
    <submittedName>
        <fullName evidence="4">FecR protein</fullName>
    </submittedName>
</protein>
<dbReference type="AlphaFoldDB" id="A0A1D8AWN0"/>
<dbReference type="InterPro" id="IPR006860">
    <property type="entry name" value="FecR"/>
</dbReference>
<dbReference type="PANTHER" id="PTHR38731">
    <property type="entry name" value="LIPL45-RELATED LIPOPROTEIN-RELATED"/>
    <property type="match status" value="1"/>
</dbReference>
<organism evidence="4 5">
    <name type="scientific">Lacunisphaera limnophila</name>
    <dbReference type="NCBI Taxonomy" id="1838286"/>
    <lineage>
        <taxon>Bacteria</taxon>
        <taxon>Pseudomonadati</taxon>
        <taxon>Verrucomicrobiota</taxon>
        <taxon>Opitutia</taxon>
        <taxon>Opitutales</taxon>
        <taxon>Opitutaceae</taxon>
        <taxon>Lacunisphaera</taxon>
    </lineage>
</organism>
<proteinExistence type="predicted"/>
<sequence length="287" mass="29544">MKISALFRFLSVAFVATALSLSVHAQTEPGQILAAKVEGQVLKVAADGTSSPLVAGTKLAETDTITTAKNSSVVLVFMNGSSVKLGPESRLAIDEFKMDPLAEDIEPSKLQAEPSVSKTTLNLSYGEMVGDVKKLNTSSSYSIKTPVGAAGIRGTIYRVVFRPTSDGKAFFTVQTAEGRVVMEGVTAGEIPIEAGKEVVVEIDVPDVPGGEAAAPVVVTQDIPAATSALIATEAQTITQTVQATTFTPTPPETPTPPPATPAETPAETPLAPVIPPTPPGPDLTPGA</sequence>
<feature type="compositionally biased region" description="Pro residues" evidence="1">
    <location>
        <begin position="248"/>
        <end position="260"/>
    </location>
</feature>
<feature type="region of interest" description="Disordered" evidence="1">
    <location>
        <begin position="245"/>
        <end position="287"/>
    </location>
</feature>
<evidence type="ECO:0000313" key="4">
    <source>
        <dbReference type="EMBL" id="AOS45295.1"/>
    </source>
</evidence>
<feature type="compositionally biased region" description="Low complexity" evidence="1">
    <location>
        <begin position="261"/>
        <end position="271"/>
    </location>
</feature>
<accession>A0A1D8AWN0</accession>
<keyword evidence="2" id="KW-0732">Signal</keyword>
<dbReference type="PANTHER" id="PTHR38731:SF1">
    <property type="entry name" value="FECR PROTEIN DOMAIN-CONTAINING PROTEIN"/>
    <property type="match status" value="1"/>
</dbReference>
<dbReference type="Pfam" id="PF04773">
    <property type="entry name" value="FecR"/>
    <property type="match status" value="1"/>
</dbReference>
<evidence type="ECO:0000313" key="5">
    <source>
        <dbReference type="Proteomes" id="UP000095228"/>
    </source>
</evidence>
<dbReference type="Proteomes" id="UP000095228">
    <property type="component" value="Chromosome"/>
</dbReference>
<dbReference type="KEGG" id="obg:Verru16b_02375"/>
<dbReference type="STRING" id="1838286.Verru16b_02375"/>
<reference evidence="4 5" key="1">
    <citation type="submission" date="2016-06" db="EMBL/GenBank/DDBJ databases">
        <title>Three novel species with peptidoglycan cell walls form the new genus Lacunisphaera gen. nov. in the family Opitutaceae of the verrucomicrobial subdivision 4.</title>
        <authorList>
            <person name="Rast P."/>
            <person name="Gloeckner I."/>
            <person name="Jogler M."/>
            <person name="Boedeker C."/>
            <person name="Jeske O."/>
            <person name="Wiegand S."/>
            <person name="Reinhardt R."/>
            <person name="Schumann P."/>
            <person name="Rohde M."/>
            <person name="Spring S."/>
            <person name="Gloeckner F.O."/>
            <person name="Jogler C."/>
        </authorList>
    </citation>
    <scope>NUCLEOTIDE SEQUENCE [LARGE SCALE GENOMIC DNA]</scope>
    <source>
        <strain evidence="4 5">IG16b</strain>
    </source>
</reference>
<feature type="domain" description="FecR protein" evidence="3">
    <location>
        <begin position="63"/>
        <end position="180"/>
    </location>
</feature>
<feature type="chain" id="PRO_5009105299" evidence="2">
    <location>
        <begin position="26"/>
        <end position="287"/>
    </location>
</feature>
<evidence type="ECO:0000256" key="1">
    <source>
        <dbReference type="SAM" id="MobiDB-lite"/>
    </source>
</evidence>
<dbReference type="PATRIC" id="fig|1838286.3.peg.2386"/>
<name>A0A1D8AWN0_9BACT</name>
<feature type="compositionally biased region" description="Pro residues" evidence="1">
    <location>
        <begin position="272"/>
        <end position="287"/>
    </location>
</feature>
<feature type="signal peptide" evidence="2">
    <location>
        <begin position="1"/>
        <end position="25"/>
    </location>
</feature>
<dbReference type="EMBL" id="CP016094">
    <property type="protein sequence ID" value="AOS45295.1"/>
    <property type="molecule type" value="Genomic_DNA"/>
</dbReference>
<dbReference type="Gene3D" id="2.60.120.1440">
    <property type="match status" value="1"/>
</dbReference>
<evidence type="ECO:0000259" key="3">
    <source>
        <dbReference type="Pfam" id="PF04773"/>
    </source>
</evidence>
<gene>
    <name evidence="4" type="ORF">Verru16b_02375</name>
</gene>
<evidence type="ECO:0000256" key="2">
    <source>
        <dbReference type="SAM" id="SignalP"/>
    </source>
</evidence>